<sequence>MTHHTRENYGNHLDYGQCRSICGSFGGLTSDIYVVMGLIGHQFPDILCIGTEKIDIVDAIAQGVEDYEYVWVERWRNGEKIQDTVPIDERTWLSDRKEIDNRR</sequence>
<proteinExistence type="predicted"/>
<evidence type="ECO:0000313" key="1">
    <source>
        <dbReference type="EMBL" id="GIM45434.1"/>
    </source>
</evidence>
<gene>
    <name evidence="1" type="ORF">DNHGIG_09830</name>
</gene>
<protein>
    <submittedName>
        <fullName evidence="1">Uncharacterized protein</fullName>
    </submittedName>
</protein>
<evidence type="ECO:0000313" key="2">
    <source>
        <dbReference type="Proteomes" id="UP001057291"/>
    </source>
</evidence>
<name>A0AAV4LC64_9BACL</name>
<organism evidence="1 2">
    <name type="scientific">Collibacillus ludicampi</name>
    <dbReference type="NCBI Taxonomy" id="2771369"/>
    <lineage>
        <taxon>Bacteria</taxon>
        <taxon>Bacillati</taxon>
        <taxon>Bacillota</taxon>
        <taxon>Bacilli</taxon>
        <taxon>Bacillales</taxon>
        <taxon>Alicyclobacillaceae</taxon>
        <taxon>Collibacillus</taxon>
    </lineage>
</organism>
<reference evidence="1" key="1">
    <citation type="journal article" date="2023" name="Int. J. Syst. Evol. Microbiol.">
        <title>Collibacillus ludicampi gen. nov., sp. nov., a new soil bacterium of the family Alicyclobacillaceae.</title>
        <authorList>
            <person name="Jojima T."/>
            <person name="Ioku Y."/>
            <person name="Fukuta Y."/>
            <person name="Shirasaka N."/>
            <person name="Matsumura Y."/>
            <person name="Mori M."/>
        </authorList>
    </citation>
    <scope>NUCLEOTIDE SEQUENCE</scope>
    <source>
        <strain evidence="1">TP075</strain>
    </source>
</reference>
<keyword evidence="2" id="KW-1185">Reference proteome</keyword>
<comment type="caution">
    <text evidence="1">The sequence shown here is derived from an EMBL/GenBank/DDBJ whole genome shotgun (WGS) entry which is preliminary data.</text>
</comment>
<accession>A0AAV4LC64</accession>
<dbReference type="RefSeq" id="WP_282198635.1">
    <property type="nucleotide sequence ID" value="NZ_BOQE01000001.1"/>
</dbReference>
<dbReference type="AlphaFoldDB" id="A0AAV4LC64"/>
<dbReference type="EMBL" id="BOQE01000001">
    <property type="protein sequence ID" value="GIM45434.1"/>
    <property type="molecule type" value="Genomic_DNA"/>
</dbReference>
<dbReference type="Proteomes" id="UP001057291">
    <property type="component" value="Unassembled WGS sequence"/>
</dbReference>